<dbReference type="SUPFAM" id="SSF57825">
    <property type="entry name" value="Aspartate carbamoyltransferase, Regulatory-chain, C-terminal domain"/>
    <property type="match status" value="1"/>
</dbReference>
<dbReference type="EMBL" id="JAAEEH010000014">
    <property type="protein sequence ID" value="NDL67413.1"/>
    <property type="molecule type" value="Genomic_DNA"/>
</dbReference>
<keyword evidence="1" id="KW-0479">Metal-binding</keyword>
<dbReference type="GO" id="GO:0006207">
    <property type="term" value="P:'de novo' pyrimidine nucleobase biosynthetic process"/>
    <property type="evidence" value="ECO:0007669"/>
    <property type="project" value="InterPro"/>
</dbReference>
<dbReference type="Proteomes" id="UP000461585">
    <property type="component" value="Unassembled WGS sequence"/>
</dbReference>
<reference evidence="6 7" key="1">
    <citation type="submission" date="2020-01" db="EMBL/GenBank/DDBJ databases">
        <title>Anaeroalcalibacter tamaniensis gen. nov., sp. nov., moderately halophilic strictly anaerobic fermenter bacterium from mud volcano of Taman peninsula.</title>
        <authorList>
            <person name="Frolova A."/>
            <person name="Merkel A.Y."/>
            <person name="Slobodkin A.I."/>
        </authorList>
    </citation>
    <scope>NUCLEOTIDE SEQUENCE [LARGE SCALE GENOMIC DNA]</scope>
    <source>
        <strain evidence="6 7">F-3ap</strain>
    </source>
</reference>
<dbReference type="NCBIfam" id="NF002063">
    <property type="entry name" value="PRK00893.1-3"/>
    <property type="match status" value="1"/>
</dbReference>
<dbReference type="RefSeq" id="WP_162370138.1">
    <property type="nucleotide sequence ID" value="NZ_JAAEEH010000014.1"/>
</dbReference>
<comment type="caution">
    <text evidence="6">The sequence shown here is derived from an EMBL/GenBank/DDBJ whole genome shotgun (WGS) entry which is preliminary data.</text>
</comment>
<gene>
    <name evidence="6" type="ORF">GXN74_06620</name>
</gene>
<dbReference type="Pfam" id="PF02748">
    <property type="entry name" value="PyrI_C"/>
    <property type="match status" value="1"/>
</dbReference>
<organism evidence="6 7">
    <name type="scientific">Anaerotalea alkaliphila</name>
    <dbReference type="NCBI Taxonomy" id="2662126"/>
    <lineage>
        <taxon>Bacteria</taxon>
        <taxon>Bacillati</taxon>
        <taxon>Bacillota</taxon>
        <taxon>Clostridia</taxon>
        <taxon>Eubacteriales</taxon>
        <taxon>Anaerotalea</taxon>
    </lineage>
</organism>
<dbReference type="GO" id="GO:0016740">
    <property type="term" value="F:transferase activity"/>
    <property type="evidence" value="ECO:0007669"/>
    <property type="project" value="UniProtKB-KW"/>
</dbReference>
<dbReference type="InterPro" id="IPR036792">
    <property type="entry name" value="Asp_carbatrfase_reg_C_sf"/>
</dbReference>
<dbReference type="GO" id="GO:0009347">
    <property type="term" value="C:aspartate carbamoyltransferase complex"/>
    <property type="evidence" value="ECO:0007669"/>
    <property type="project" value="InterPro"/>
</dbReference>
<keyword evidence="6" id="KW-0808">Transferase</keyword>
<evidence type="ECO:0000313" key="6">
    <source>
        <dbReference type="EMBL" id="NDL67413.1"/>
    </source>
</evidence>
<evidence type="ECO:0000256" key="2">
    <source>
        <dbReference type="ARBA" id="ARBA00022833"/>
    </source>
</evidence>
<feature type="domain" description="Aspartate carbamoyltransferase regulatory subunit C-terminal" evidence="5">
    <location>
        <begin position="96"/>
        <end position="137"/>
    </location>
</feature>
<evidence type="ECO:0000259" key="4">
    <source>
        <dbReference type="Pfam" id="PF01948"/>
    </source>
</evidence>
<sequence>MLNINGIKRGIVIDHIKPGLGFKIFRELKLDEVDYTTALIKNAPSDKLGTKDLIKIDNEIDLDLDVLGLIDPDLTICIIENEQVVKKIKLALPKAVTGILQCKNPRCITSVEPHVETTFLLVDAATKAYKCEYCNSRTSL</sequence>
<evidence type="ECO:0000259" key="5">
    <source>
        <dbReference type="Pfam" id="PF02748"/>
    </source>
</evidence>
<protein>
    <submittedName>
        <fullName evidence="6">Aspartate carbamoyltransferase regulatory subunit</fullName>
    </submittedName>
</protein>
<dbReference type="AlphaFoldDB" id="A0A7X5KN50"/>
<dbReference type="Pfam" id="PF01948">
    <property type="entry name" value="PyrI"/>
    <property type="match status" value="1"/>
</dbReference>
<keyword evidence="3" id="KW-0665">Pyrimidine biosynthesis</keyword>
<dbReference type="SUPFAM" id="SSF54893">
    <property type="entry name" value="Aspartate carbamoyltransferase, Regulatory-chain, N-terminal domain"/>
    <property type="match status" value="1"/>
</dbReference>
<dbReference type="Gene3D" id="2.30.30.20">
    <property type="entry name" value="Aspartate carbamoyltransferase regulatory subunit, C-terminal domain"/>
    <property type="match status" value="1"/>
</dbReference>
<name>A0A7X5KN50_9FIRM</name>
<keyword evidence="2" id="KW-0862">Zinc</keyword>
<dbReference type="InterPro" id="IPR020542">
    <property type="entry name" value="Asp_carbamoyltrfase_reg_C"/>
</dbReference>
<evidence type="ECO:0000256" key="1">
    <source>
        <dbReference type="ARBA" id="ARBA00022723"/>
    </source>
</evidence>
<dbReference type="InterPro" id="IPR002801">
    <property type="entry name" value="Asp_carbamoylTrfase_reg"/>
</dbReference>
<evidence type="ECO:0000256" key="3">
    <source>
        <dbReference type="ARBA" id="ARBA00022975"/>
    </source>
</evidence>
<feature type="domain" description="Aspartate carbamoyltransferase regulatory subunit N-terminal" evidence="4">
    <location>
        <begin position="2"/>
        <end position="90"/>
    </location>
</feature>
<dbReference type="PANTHER" id="PTHR35805">
    <property type="entry name" value="ASPARTATE CARBAMOYLTRANSFERASE REGULATORY CHAIN"/>
    <property type="match status" value="1"/>
</dbReference>
<dbReference type="PANTHER" id="PTHR35805:SF1">
    <property type="entry name" value="ASPARTATE CARBAMOYLTRANSFERASE REGULATORY CHAIN"/>
    <property type="match status" value="1"/>
</dbReference>
<keyword evidence="7" id="KW-1185">Reference proteome</keyword>
<dbReference type="GO" id="GO:0006221">
    <property type="term" value="P:pyrimidine nucleotide biosynthetic process"/>
    <property type="evidence" value="ECO:0007669"/>
    <property type="project" value="UniProtKB-KW"/>
</dbReference>
<dbReference type="InterPro" id="IPR036793">
    <property type="entry name" value="Asp_carbatrfase_reg_N_sf"/>
</dbReference>
<dbReference type="GO" id="GO:0046872">
    <property type="term" value="F:metal ion binding"/>
    <property type="evidence" value="ECO:0007669"/>
    <property type="project" value="UniProtKB-KW"/>
</dbReference>
<evidence type="ECO:0000313" key="7">
    <source>
        <dbReference type="Proteomes" id="UP000461585"/>
    </source>
</evidence>
<proteinExistence type="predicted"/>
<dbReference type="Gene3D" id="3.30.70.140">
    <property type="entry name" value="Aspartate carbamoyltransferase regulatory subunit, N-terminal domain"/>
    <property type="match status" value="1"/>
</dbReference>
<dbReference type="InterPro" id="IPR020545">
    <property type="entry name" value="Asp_carbamoyltransf_reg_N"/>
</dbReference>
<accession>A0A7X5KN50</accession>